<dbReference type="GO" id="GO:0005681">
    <property type="term" value="C:spliceosomal complex"/>
    <property type="evidence" value="ECO:0007669"/>
    <property type="project" value="TreeGrafter"/>
</dbReference>
<keyword evidence="7" id="KW-1185">Reference proteome</keyword>
<dbReference type="EMBL" id="CAKOGP040002302">
    <property type="protein sequence ID" value="CAJ1966554.1"/>
    <property type="molecule type" value="Genomic_DNA"/>
</dbReference>
<evidence type="ECO:0000313" key="7">
    <source>
        <dbReference type="Proteomes" id="UP001295423"/>
    </source>
</evidence>
<feature type="compositionally biased region" description="Polar residues" evidence="4">
    <location>
        <begin position="1543"/>
        <end position="1553"/>
    </location>
</feature>
<feature type="region of interest" description="Disordered" evidence="4">
    <location>
        <begin position="1015"/>
        <end position="1039"/>
    </location>
</feature>
<feature type="region of interest" description="Disordered" evidence="4">
    <location>
        <begin position="1300"/>
        <end position="1321"/>
    </location>
</feature>
<gene>
    <name evidence="6" type="ORF">CYCCA115_LOCUS22138</name>
</gene>
<feature type="compositionally biased region" description="Polar residues" evidence="4">
    <location>
        <begin position="1300"/>
        <end position="1311"/>
    </location>
</feature>
<name>A0AAD2G8Y5_9STRA</name>
<feature type="region of interest" description="Disordered" evidence="4">
    <location>
        <begin position="637"/>
        <end position="694"/>
    </location>
</feature>
<feature type="compositionally biased region" description="Polar residues" evidence="4">
    <location>
        <begin position="1430"/>
        <end position="1456"/>
    </location>
</feature>
<keyword evidence="3" id="KW-0862">Zinc</keyword>
<accession>A0AAD2G8Y5</accession>
<comment type="caution">
    <text evidence="6">The sequence shown here is derived from an EMBL/GenBank/DDBJ whole genome shotgun (WGS) entry which is preliminary data.</text>
</comment>
<dbReference type="Proteomes" id="UP001295423">
    <property type="component" value="Unassembled WGS sequence"/>
</dbReference>
<feature type="domain" description="TAZ-type" evidence="5">
    <location>
        <begin position="724"/>
        <end position="811"/>
    </location>
</feature>
<feature type="region of interest" description="Disordered" evidence="4">
    <location>
        <begin position="882"/>
        <end position="916"/>
    </location>
</feature>
<dbReference type="GO" id="GO:0008270">
    <property type="term" value="F:zinc ion binding"/>
    <property type="evidence" value="ECO:0007669"/>
    <property type="project" value="UniProtKB-KW"/>
</dbReference>
<feature type="region of interest" description="Disordered" evidence="4">
    <location>
        <begin position="278"/>
        <end position="298"/>
    </location>
</feature>
<dbReference type="PROSITE" id="PS50134">
    <property type="entry name" value="ZF_TAZ"/>
    <property type="match status" value="1"/>
</dbReference>
<dbReference type="InterPro" id="IPR000197">
    <property type="entry name" value="Znf_TAZ"/>
</dbReference>
<dbReference type="PANTHER" id="PTHR13361">
    <property type="entry name" value="WW DOMAIN-BINDING PROTEIN 11"/>
    <property type="match status" value="1"/>
</dbReference>
<evidence type="ECO:0000256" key="3">
    <source>
        <dbReference type="ARBA" id="ARBA00022833"/>
    </source>
</evidence>
<dbReference type="PANTHER" id="PTHR13361:SF1">
    <property type="entry name" value="WW DOMAIN-BINDING PROTEIN 11"/>
    <property type="match status" value="1"/>
</dbReference>
<evidence type="ECO:0000256" key="1">
    <source>
        <dbReference type="ARBA" id="ARBA00022723"/>
    </source>
</evidence>
<proteinExistence type="predicted"/>
<evidence type="ECO:0000256" key="2">
    <source>
        <dbReference type="ARBA" id="ARBA00022771"/>
    </source>
</evidence>
<feature type="region of interest" description="Disordered" evidence="4">
    <location>
        <begin position="1169"/>
        <end position="1222"/>
    </location>
</feature>
<feature type="compositionally biased region" description="Polar residues" evidence="4">
    <location>
        <begin position="1131"/>
        <end position="1144"/>
    </location>
</feature>
<feature type="region of interest" description="Disordered" evidence="4">
    <location>
        <begin position="1521"/>
        <end position="1553"/>
    </location>
</feature>
<feature type="region of interest" description="Disordered" evidence="4">
    <location>
        <begin position="1426"/>
        <end position="1468"/>
    </location>
</feature>
<feature type="region of interest" description="Disordered" evidence="4">
    <location>
        <begin position="1101"/>
        <end position="1144"/>
    </location>
</feature>
<feature type="compositionally biased region" description="Basic and acidic residues" evidence="4">
    <location>
        <begin position="27"/>
        <end position="46"/>
    </location>
</feature>
<feature type="compositionally biased region" description="Pro residues" evidence="4">
    <location>
        <begin position="463"/>
        <end position="482"/>
    </location>
</feature>
<feature type="compositionally biased region" description="Low complexity" evidence="4">
    <location>
        <begin position="56"/>
        <end position="70"/>
    </location>
</feature>
<evidence type="ECO:0000259" key="5">
    <source>
        <dbReference type="PROSITE" id="PS50134"/>
    </source>
</evidence>
<reference evidence="6" key="1">
    <citation type="submission" date="2023-08" db="EMBL/GenBank/DDBJ databases">
        <authorList>
            <person name="Audoor S."/>
            <person name="Bilcke G."/>
        </authorList>
    </citation>
    <scope>NUCLEOTIDE SEQUENCE</scope>
</reference>
<feature type="compositionally biased region" description="Polar residues" evidence="4">
    <location>
        <begin position="1183"/>
        <end position="1193"/>
    </location>
</feature>
<feature type="region of interest" description="Disordered" evidence="4">
    <location>
        <begin position="331"/>
        <end position="354"/>
    </location>
</feature>
<feature type="compositionally biased region" description="Low complexity" evidence="4">
    <location>
        <begin position="1117"/>
        <end position="1130"/>
    </location>
</feature>
<sequence>MRMENRQTADAAAVVRPRSVNRTVACEAHETASEQEPPAKRIKVEEGTASTGAEGTSQTQTTNISNSKTSQDSRAYPIAETSGIGQSSVVTNSPVVSNFSGSSSVESLHPPATATATDSVVHPPAPAPPTTNPSVESPAALVPLKSTLMAHLQTKYQVELEYMLLEFRKLERQLLGAKGAAQIEESAGSRERREKLHSFILHLEDTIRQIDEGCRLEAGAFDASASLSLKKGGSTDGETTIPESKRKETEESVQKLEEHILANLLPVKVRLKKQLAAQQGATRNPAGMPAPRRGSYVASSSAGAKGTFAAAAEQRQKQAEAARLAAQEQQEQKMREVSDPTQFGTPLKGGSSLTRNLHGATLGSKRRTHGHGVGACTQANEEPTNGRILYGGMVPESTQHRSGVAAASGVHEMVIESPSLLTPTESVETAEAPEVANHPIVPLQSSTPVAVEISTEKNTLSHKPPPPTVAAAPPPGLKQPKPVPVQTVKVQEPEIENIEESLTDEERRRMRKKRRKRKLLRIARRRERERQRLVVTQPAHPANIQMKVVGGGRKKSNSGKNNGRKKGPRAVEYICALCNDPYNSTCEYNPWWALSQQECPKCRKVQIPRIDITAPANQIEYHPALLAHIDDNGGNVGSSASAVSQYLPKPPPPLPPHARLVKPIQHLYREPLSPGSDSDSDLSELSDGSLSDLSVGSSDSDFDFSSLTPVEQAEHETFGHKYKGPALSEDHASRLLVLMQHSSTCPCRHKSKRHRDVCRSVKYLMLHVRDCPGSTSNFDVCPFPWCRKVKHLLYHLVSCSNATKCKICSPPNLSPSLHALKGLNQFRAKIYRERLITFMKRSAAARRAAATLAYNSKTVGPHPPYVTAAKGASALKPIPAIHAKHPPRSAPPSGIARKGKETGIPATVGAPPTTQTKATSATVFAHHPWTAMQKSAAKAPPKQIRAPMLQHLQSSKDTNSQAAGKTQSLTTIKGVDHKVSAPPTYASVEDPLRASAAQRVQNPVQVSTSPISGATLAASKPVGSPIPEESSQHGVSKPVSAISTARATPNAESNPATSVKNVRPVASLVSQQTPSKSLLSHPAALSPSNFANGVPDGIAPGVGQSATVSRKAPPVIASSPSLHAPAASHLQPQSVAQLSTRPVSTTVEVNETPMQAALMHQTALQSALSSALASAKPAMQKDNPPTATQQPHVLTSLPPSGHPTAHPESMQSVQTQNVPQSHPKVEIATAPAASPTMKVPSHANAAHLAHLSQPAAAGLASVSSNDVTKVLGSEPVEHQASVRSVRHFGAPAPPLQMAKQATTGTVQTQTKPAPHSKPVPANSIPAVAASVKRTEQLVAASPPSRVPITPVTAQAALVPLSNANSTKHPSASAPSSHVTREPAIETVPTLLASTRPTATPRPPTVGGTLHIGASSQTMNVTKSPVAGAIQAQSRPPSPARGQSVSVSSVIHQTNARSALPPSPSGDRTNLRVAEKIQVQHISTDPQTSIPATEVTVLPAQSNGSKAQHTVAATLAPEVSSQATTTPVIPKATHGSSGRFGTAIPNSSSASQFVQTKLEPGRPMSTNAAEHATVKTRKVEQTADIVKVGG</sequence>
<evidence type="ECO:0000256" key="4">
    <source>
        <dbReference type="SAM" id="MobiDB-lite"/>
    </source>
</evidence>
<organism evidence="6 7">
    <name type="scientific">Cylindrotheca closterium</name>
    <dbReference type="NCBI Taxonomy" id="2856"/>
    <lineage>
        <taxon>Eukaryota</taxon>
        <taxon>Sar</taxon>
        <taxon>Stramenopiles</taxon>
        <taxon>Ochrophyta</taxon>
        <taxon>Bacillariophyta</taxon>
        <taxon>Bacillariophyceae</taxon>
        <taxon>Bacillariophycidae</taxon>
        <taxon>Bacillariales</taxon>
        <taxon>Bacillariaceae</taxon>
        <taxon>Cylindrotheca</taxon>
    </lineage>
</organism>
<feature type="compositionally biased region" description="Low complexity" evidence="4">
    <location>
        <begin position="685"/>
        <end position="694"/>
    </location>
</feature>
<evidence type="ECO:0000313" key="6">
    <source>
        <dbReference type="EMBL" id="CAJ1966554.1"/>
    </source>
</evidence>
<feature type="region of interest" description="Disordered" evidence="4">
    <location>
        <begin position="1"/>
        <end position="74"/>
    </location>
</feature>
<feature type="region of interest" description="Disordered" evidence="4">
    <location>
        <begin position="99"/>
        <end position="137"/>
    </location>
</feature>
<keyword evidence="1" id="KW-0479">Metal-binding</keyword>
<dbReference type="InterPro" id="IPR035898">
    <property type="entry name" value="TAZ_dom_sf"/>
</dbReference>
<feature type="region of interest" description="Disordered" evidence="4">
    <location>
        <begin position="455"/>
        <end position="482"/>
    </location>
</feature>
<feature type="region of interest" description="Disordered" evidence="4">
    <location>
        <begin position="229"/>
        <end position="250"/>
    </location>
</feature>
<dbReference type="Pfam" id="PF02135">
    <property type="entry name" value="zf-TAZ"/>
    <property type="match status" value="1"/>
</dbReference>
<protein>
    <recommendedName>
        <fullName evidence="5">TAZ-type domain-containing protein</fullName>
    </recommendedName>
</protein>
<dbReference type="Gene3D" id="1.20.1020.10">
    <property type="entry name" value="TAZ domain"/>
    <property type="match status" value="1"/>
</dbReference>
<feature type="compositionally biased region" description="Polar residues" evidence="4">
    <location>
        <begin position="1209"/>
        <end position="1220"/>
    </location>
</feature>
<dbReference type="SUPFAM" id="SSF57933">
    <property type="entry name" value="TAZ domain"/>
    <property type="match status" value="1"/>
</dbReference>
<keyword evidence="2" id="KW-0863">Zinc-finger</keyword>